<name>A0ABD6V3Y1_9PSED</name>
<protein>
    <submittedName>
        <fullName evidence="1">Uncharacterized protein</fullName>
    </submittedName>
</protein>
<dbReference type="Proteomes" id="UP000236998">
    <property type="component" value="Unassembled WGS sequence"/>
</dbReference>
<dbReference type="AlphaFoldDB" id="A0ABD6V3Y1"/>
<evidence type="ECO:0000313" key="2">
    <source>
        <dbReference type="Proteomes" id="UP000236998"/>
    </source>
</evidence>
<comment type="caution">
    <text evidence="1">The sequence shown here is derived from an EMBL/GenBank/DDBJ whole genome shotgun (WGS) entry which is preliminary data.</text>
</comment>
<gene>
    <name evidence="1" type="ORF">BKM07_25620</name>
</gene>
<dbReference type="EMBL" id="MLET01000031">
    <property type="protein sequence ID" value="POD61505.1"/>
    <property type="molecule type" value="Genomic_DNA"/>
</dbReference>
<organism evidence="1 2">
    <name type="scientific">Pseudomonas syringae group genomosp. 3</name>
    <dbReference type="NCBI Taxonomy" id="251701"/>
    <lineage>
        <taxon>Bacteria</taxon>
        <taxon>Pseudomonadati</taxon>
        <taxon>Pseudomonadota</taxon>
        <taxon>Gammaproteobacteria</taxon>
        <taxon>Pseudomonadales</taxon>
        <taxon>Pseudomonadaceae</taxon>
        <taxon>Pseudomonas</taxon>
    </lineage>
</organism>
<accession>A0ABD6V3Y1</accession>
<evidence type="ECO:0000313" key="1">
    <source>
        <dbReference type="EMBL" id="POD61505.1"/>
    </source>
</evidence>
<sequence length="64" mass="6930">MDLLNMTGSRRLFPSATGSFGSKADSSEPFNVNPLAPAPASQPWQLNIIRGFFCFGRPVMGPLM</sequence>
<proteinExistence type="predicted"/>
<reference evidence="1 2" key="1">
    <citation type="submission" date="2016-10" db="EMBL/GenBank/DDBJ databases">
        <title>Comparative genomics of Pseudomonas syringae.</title>
        <authorList>
            <person name="Hulin M.T."/>
        </authorList>
    </citation>
    <scope>NUCLEOTIDE SEQUENCE [LARGE SCALE GENOMIC DNA]</scope>
    <source>
        <strain evidence="1 2">9643</strain>
    </source>
</reference>